<gene>
    <name evidence="3" type="ORF">MGAL_10B073230</name>
</gene>
<keyword evidence="1" id="KW-0812">Transmembrane</keyword>
<comment type="caution">
    <text evidence="3">The sequence shown here is derived from an EMBL/GenBank/DDBJ whole genome shotgun (WGS) entry which is preliminary data.</text>
</comment>
<evidence type="ECO:0000313" key="3">
    <source>
        <dbReference type="EMBL" id="VDI69153.1"/>
    </source>
</evidence>
<proteinExistence type="predicted"/>
<accession>A0A8B6GU99</accession>
<feature type="chain" id="PRO_5032963288" description="Big defensin domain-containing protein" evidence="2">
    <location>
        <begin position="24"/>
        <end position="109"/>
    </location>
</feature>
<dbReference type="OrthoDB" id="6134247at2759"/>
<evidence type="ECO:0000256" key="2">
    <source>
        <dbReference type="SAM" id="SignalP"/>
    </source>
</evidence>
<dbReference type="EMBL" id="UYJE01009009">
    <property type="protein sequence ID" value="VDI69153.1"/>
    <property type="molecule type" value="Genomic_DNA"/>
</dbReference>
<dbReference type="AlphaFoldDB" id="A0A8B6GU99"/>
<name>A0A8B6GU99_MYTGA</name>
<keyword evidence="1" id="KW-1133">Transmembrane helix</keyword>
<feature type="signal peptide" evidence="2">
    <location>
        <begin position="1"/>
        <end position="23"/>
    </location>
</feature>
<dbReference type="InterPro" id="IPR023355">
    <property type="entry name" value="Myo_ane_neurotoxin_sf"/>
</dbReference>
<evidence type="ECO:0008006" key="5">
    <source>
        <dbReference type="Google" id="ProtNLM"/>
    </source>
</evidence>
<dbReference type="Proteomes" id="UP000596742">
    <property type="component" value="Unassembled WGS sequence"/>
</dbReference>
<evidence type="ECO:0000256" key="1">
    <source>
        <dbReference type="SAM" id="Phobius"/>
    </source>
</evidence>
<reference evidence="3" key="1">
    <citation type="submission" date="2018-11" db="EMBL/GenBank/DDBJ databases">
        <authorList>
            <person name="Alioto T."/>
            <person name="Alioto T."/>
        </authorList>
    </citation>
    <scope>NUCLEOTIDE SEQUENCE</scope>
</reference>
<protein>
    <recommendedName>
        <fullName evidence="5">Big defensin domain-containing protein</fullName>
    </recommendedName>
</protein>
<organism evidence="3 4">
    <name type="scientific">Mytilus galloprovincialis</name>
    <name type="common">Mediterranean mussel</name>
    <dbReference type="NCBI Taxonomy" id="29158"/>
    <lineage>
        <taxon>Eukaryota</taxon>
        <taxon>Metazoa</taxon>
        <taxon>Spiralia</taxon>
        <taxon>Lophotrochozoa</taxon>
        <taxon>Mollusca</taxon>
        <taxon>Bivalvia</taxon>
        <taxon>Autobranchia</taxon>
        <taxon>Pteriomorphia</taxon>
        <taxon>Mytilida</taxon>
        <taxon>Mytiloidea</taxon>
        <taxon>Mytilidae</taxon>
        <taxon>Mytilinae</taxon>
        <taxon>Mytilus</taxon>
    </lineage>
</organism>
<feature type="transmembrane region" description="Helical" evidence="1">
    <location>
        <begin position="39"/>
        <end position="63"/>
    </location>
</feature>
<keyword evidence="4" id="KW-1185">Reference proteome</keyword>
<dbReference type="Gene3D" id="2.20.20.10">
    <property type="entry name" value="Anthopleurin-A"/>
    <property type="match status" value="1"/>
</dbReference>
<sequence length="109" mass="12714">MSKKAILCILYTTLLIVPATILGRDVNKKEKKRNGAVLPFVAYAVLTVALPVFLALVLAYNTWTFIRYHIHLRNDNHSCANNWGWCRPKCFRKEYPDWYHCDVCGFYKC</sequence>
<evidence type="ECO:0000313" key="4">
    <source>
        <dbReference type="Proteomes" id="UP000596742"/>
    </source>
</evidence>
<keyword evidence="2" id="KW-0732">Signal</keyword>
<keyword evidence="1" id="KW-0472">Membrane</keyword>